<keyword evidence="2" id="KW-1185">Reference proteome</keyword>
<evidence type="ECO:0000313" key="1">
    <source>
        <dbReference type="EnsemblPlants" id="Bo4g135900.1"/>
    </source>
</evidence>
<reference evidence="1" key="2">
    <citation type="submission" date="2015-03" db="UniProtKB">
        <authorList>
            <consortium name="EnsemblPlants"/>
        </authorList>
    </citation>
    <scope>IDENTIFICATION</scope>
</reference>
<dbReference type="Gramene" id="Bo4g135900.1">
    <property type="protein sequence ID" value="Bo4g135900.1"/>
    <property type="gene ID" value="Bo4g135900"/>
</dbReference>
<protein>
    <submittedName>
        <fullName evidence="1">Uncharacterized protein</fullName>
    </submittedName>
</protein>
<organism evidence="1 2">
    <name type="scientific">Brassica oleracea var. oleracea</name>
    <dbReference type="NCBI Taxonomy" id="109376"/>
    <lineage>
        <taxon>Eukaryota</taxon>
        <taxon>Viridiplantae</taxon>
        <taxon>Streptophyta</taxon>
        <taxon>Embryophyta</taxon>
        <taxon>Tracheophyta</taxon>
        <taxon>Spermatophyta</taxon>
        <taxon>Magnoliopsida</taxon>
        <taxon>eudicotyledons</taxon>
        <taxon>Gunneridae</taxon>
        <taxon>Pentapetalae</taxon>
        <taxon>rosids</taxon>
        <taxon>malvids</taxon>
        <taxon>Brassicales</taxon>
        <taxon>Brassicaceae</taxon>
        <taxon>Brassiceae</taxon>
        <taxon>Brassica</taxon>
    </lineage>
</organism>
<dbReference type="Proteomes" id="UP000032141">
    <property type="component" value="Chromosome C4"/>
</dbReference>
<name>A0A0D3BZ92_BRAOL</name>
<dbReference type="HOGENOM" id="CLU_3127131_0_0_1"/>
<dbReference type="EnsemblPlants" id="Bo4g135900.1">
    <property type="protein sequence ID" value="Bo4g135900.1"/>
    <property type="gene ID" value="Bo4g135900"/>
</dbReference>
<accession>A0A0D3BZ92</accession>
<sequence length="50" mass="5466">MQMGLDGQFGEDSTFWDAELKKAGGYFAYRSGSTAMGYGKDASTFDMPKL</sequence>
<proteinExistence type="predicted"/>
<reference evidence="1 2" key="1">
    <citation type="journal article" date="2014" name="Genome Biol.">
        <title>Transcriptome and methylome profiling reveals relics of genome dominance in the mesopolyploid Brassica oleracea.</title>
        <authorList>
            <person name="Parkin I.A."/>
            <person name="Koh C."/>
            <person name="Tang H."/>
            <person name="Robinson S.J."/>
            <person name="Kagale S."/>
            <person name="Clarke W.E."/>
            <person name="Town C.D."/>
            <person name="Nixon J."/>
            <person name="Krishnakumar V."/>
            <person name="Bidwell S.L."/>
            <person name="Denoeud F."/>
            <person name="Belcram H."/>
            <person name="Links M.G."/>
            <person name="Just J."/>
            <person name="Clarke C."/>
            <person name="Bender T."/>
            <person name="Huebert T."/>
            <person name="Mason A.S."/>
            <person name="Pires J.C."/>
            <person name="Barker G."/>
            <person name="Moore J."/>
            <person name="Walley P.G."/>
            <person name="Manoli S."/>
            <person name="Batley J."/>
            <person name="Edwards D."/>
            <person name="Nelson M.N."/>
            <person name="Wang X."/>
            <person name="Paterson A.H."/>
            <person name="King G."/>
            <person name="Bancroft I."/>
            <person name="Chalhoub B."/>
            <person name="Sharpe A.G."/>
        </authorList>
    </citation>
    <scope>NUCLEOTIDE SEQUENCE</scope>
    <source>
        <strain evidence="1 2">cv. TO1000</strain>
    </source>
</reference>
<dbReference type="AlphaFoldDB" id="A0A0D3BZ92"/>
<evidence type="ECO:0000313" key="2">
    <source>
        <dbReference type="Proteomes" id="UP000032141"/>
    </source>
</evidence>